<evidence type="ECO:0000259" key="1">
    <source>
        <dbReference type="Pfam" id="PF13274"/>
    </source>
</evidence>
<name>A0AAJ5NPR4_9BACT</name>
<dbReference type="RefSeq" id="WP_044635099.1">
    <property type="nucleotide sequence ID" value="NZ_CP007229.1"/>
</dbReference>
<gene>
    <name evidence="2" type="ORF">NCTC10125_00007</name>
</gene>
<organism evidence="2 3">
    <name type="scientific">Mesomycoplasma dispar</name>
    <dbReference type="NCBI Taxonomy" id="86660"/>
    <lineage>
        <taxon>Bacteria</taxon>
        <taxon>Bacillati</taxon>
        <taxon>Mycoplasmatota</taxon>
        <taxon>Mycoplasmoidales</taxon>
        <taxon>Metamycoplasmataceae</taxon>
        <taxon>Mesomycoplasma</taxon>
    </lineage>
</organism>
<sequence>MNGINITHFLKYLFAFYYVDTGEREVYRTWVQKILWFTHWKFYRRYQLPFFSENFQSYKYGPVSWTVLKTQFFGTEALKNTQYSIEEILDYHENNLIDEFKNTLKSDFLNDFSQDFEETFDLKQRKEDLDLRWSCFVFVYERLKKFRPKELINLSHKQKSFKIAATNRLSKIIFNETILEDDEISVLED</sequence>
<dbReference type="KEGG" id="mds:MDIS_00035"/>
<dbReference type="AlphaFoldDB" id="A0AAJ5NPR4"/>
<dbReference type="EMBL" id="LR214971">
    <property type="protein sequence ID" value="VEU61157.1"/>
    <property type="molecule type" value="Genomic_DNA"/>
</dbReference>
<proteinExistence type="predicted"/>
<feature type="domain" description="Antitoxin SocA-like Panacea" evidence="1">
    <location>
        <begin position="31"/>
        <end position="159"/>
    </location>
</feature>
<accession>A0AAJ5NPR4</accession>
<evidence type="ECO:0000313" key="3">
    <source>
        <dbReference type="Proteomes" id="UP000289629"/>
    </source>
</evidence>
<reference evidence="2 3" key="1">
    <citation type="submission" date="2019-01" db="EMBL/GenBank/DDBJ databases">
        <authorList>
            <consortium name="Pathogen Informatics"/>
        </authorList>
    </citation>
    <scope>NUCLEOTIDE SEQUENCE [LARGE SCALE GENOMIC DNA]</scope>
    <source>
        <strain evidence="2 3">NCTC10125</strain>
    </source>
</reference>
<dbReference type="Proteomes" id="UP000289629">
    <property type="component" value="Chromosome"/>
</dbReference>
<dbReference type="Pfam" id="PF13274">
    <property type="entry name" value="SocA_Panacea"/>
    <property type="match status" value="1"/>
</dbReference>
<evidence type="ECO:0000313" key="2">
    <source>
        <dbReference type="EMBL" id="VEU61157.1"/>
    </source>
</evidence>
<protein>
    <recommendedName>
        <fullName evidence="1">Antitoxin SocA-like Panacea domain-containing protein</fullName>
    </recommendedName>
</protein>
<dbReference type="InterPro" id="IPR025272">
    <property type="entry name" value="SocA_Panacea"/>
</dbReference>